<accession>A0A654M1V7</accession>
<dbReference type="GeneID" id="60422392"/>
<dbReference type="Proteomes" id="UP000058925">
    <property type="component" value="Chromosome"/>
</dbReference>
<keyword evidence="2" id="KW-1185">Reference proteome</keyword>
<evidence type="ECO:0000313" key="1">
    <source>
        <dbReference type="EMBL" id="ALI36646.1"/>
    </source>
</evidence>
<reference evidence="2" key="1">
    <citation type="submission" date="2015-10" db="EMBL/GenBank/DDBJ databases">
        <title>Niche specialization of a soil ammonia-oxidizing archaeon, Candidatus Nitrosocosmicus oleophilus.</title>
        <authorList>
            <person name="Jung M.-Y."/>
            <person name="Rhee S.-K."/>
        </authorList>
    </citation>
    <scope>NUCLEOTIDE SEQUENCE [LARGE SCALE GENOMIC DNA]</scope>
    <source>
        <strain evidence="2">MY3</strain>
    </source>
</reference>
<dbReference type="KEGG" id="taa:NMY3_02450"/>
<organism evidence="1 2">
    <name type="scientific">Candidatus Nitrosocosmicus oleophilus</name>
    <dbReference type="NCBI Taxonomy" id="1353260"/>
    <lineage>
        <taxon>Archaea</taxon>
        <taxon>Nitrososphaerota</taxon>
        <taxon>Nitrososphaeria</taxon>
        <taxon>Nitrososphaerales</taxon>
        <taxon>Nitrososphaeraceae</taxon>
        <taxon>Candidatus Nitrosocosmicus</taxon>
    </lineage>
</organism>
<protein>
    <submittedName>
        <fullName evidence="1">Uncharacterized protein</fullName>
    </submittedName>
</protein>
<name>A0A654M1V7_9ARCH</name>
<sequence>MSSEDDFRRLGIGIIMLEEKLQELKTYSQEIERDTSKFDPQVLTNISNRIVSAAYELNQSYENYKRTRSTR</sequence>
<evidence type="ECO:0000313" key="2">
    <source>
        <dbReference type="Proteomes" id="UP000058925"/>
    </source>
</evidence>
<dbReference type="AlphaFoldDB" id="A0A654M1V7"/>
<gene>
    <name evidence="1" type="ORF">NMY3_02450</name>
</gene>
<dbReference type="RefSeq" id="WP_196815870.1">
    <property type="nucleotide sequence ID" value="NZ_CP012850.1"/>
</dbReference>
<proteinExistence type="predicted"/>
<dbReference type="EMBL" id="CP012850">
    <property type="protein sequence ID" value="ALI36646.1"/>
    <property type="molecule type" value="Genomic_DNA"/>
</dbReference>